<protein>
    <submittedName>
        <fullName evidence="2">Uncharacterized protein</fullName>
    </submittedName>
</protein>
<keyword evidence="3" id="KW-1185">Reference proteome</keyword>
<evidence type="ECO:0000313" key="3">
    <source>
        <dbReference type="Proteomes" id="UP000232003"/>
    </source>
</evidence>
<dbReference type="EMBL" id="CP024785">
    <property type="protein sequence ID" value="AUB34693.1"/>
    <property type="molecule type" value="Genomic_DNA"/>
</dbReference>
<organism evidence="2 3">
    <name type="scientific">Nostoc flagelliforme CCNUN1</name>
    <dbReference type="NCBI Taxonomy" id="2038116"/>
    <lineage>
        <taxon>Bacteria</taxon>
        <taxon>Bacillati</taxon>
        <taxon>Cyanobacteriota</taxon>
        <taxon>Cyanophyceae</taxon>
        <taxon>Nostocales</taxon>
        <taxon>Nostocaceae</taxon>
        <taxon>Nostoc</taxon>
    </lineage>
</organism>
<feature type="region of interest" description="Disordered" evidence="1">
    <location>
        <begin position="18"/>
        <end position="37"/>
    </location>
</feature>
<evidence type="ECO:0000256" key="1">
    <source>
        <dbReference type="SAM" id="MobiDB-lite"/>
    </source>
</evidence>
<proteinExistence type="predicted"/>
<gene>
    <name evidence="2" type="ORF">COO91_00522</name>
</gene>
<sequence>MPLFWLLANEISTEETFTEEKTASDPIYSDSSSRWKI</sequence>
<dbReference type="Proteomes" id="UP000232003">
    <property type="component" value="Chromosome"/>
</dbReference>
<name>A0A2K8SHE3_9NOSO</name>
<accession>A0A2K8SHE3</accession>
<dbReference type="KEGG" id="nfl:COO91_00522"/>
<dbReference type="AlphaFoldDB" id="A0A2K8SHE3"/>
<reference evidence="2 3" key="1">
    <citation type="submission" date="2017-11" db="EMBL/GenBank/DDBJ databases">
        <title>Complete genome of a free-living desiccation-tolerant cyanobacterium and its photosynthetic adaptation to extreme terrestrial habitat.</title>
        <authorList>
            <person name="Shang J."/>
        </authorList>
    </citation>
    <scope>NUCLEOTIDE SEQUENCE [LARGE SCALE GENOMIC DNA]</scope>
    <source>
        <strain evidence="2 3">CCNUN1</strain>
    </source>
</reference>
<evidence type="ECO:0000313" key="2">
    <source>
        <dbReference type="EMBL" id="AUB34693.1"/>
    </source>
</evidence>